<name>H1XVN6_CALAY</name>
<evidence type="ECO:0000313" key="4">
    <source>
        <dbReference type="Proteomes" id="UP000004671"/>
    </source>
</evidence>
<dbReference type="InParanoid" id="H1XVN6"/>
<protein>
    <submittedName>
        <fullName evidence="2">Cytochrome c family protein</fullName>
    </submittedName>
</protein>
<dbReference type="OrthoDB" id="9814800at2"/>
<evidence type="ECO:0000313" key="3">
    <source>
        <dbReference type="EMBL" id="EHO42936.1"/>
    </source>
</evidence>
<dbReference type="AlphaFoldDB" id="H1XVN6"/>
<evidence type="ECO:0000313" key="2">
    <source>
        <dbReference type="EMBL" id="APF18983.1"/>
    </source>
</evidence>
<dbReference type="Proteomes" id="UP000183868">
    <property type="component" value="Chromosome"/>
</dbReference>
<dbReference type="RefSeq" id="WP_006930356.1">
    <property type="nucleotide sequence ID" value="NZ_CM001402.1"/>
</dbReference>
<keyword evidence="1" id="KW-0732">Signal</keyword>
<feature type="chain" id="PRO_5010834650" evidence="1">
    <location>
        <begin position="23"/>
        <end position="267"/>
    </location>
</feature>
<dbReference type="PaxDb" id="880073-Calab_3332"/>
<sequence precursor="true">MGHQFINLILIFVFFAIQTADAGETPHKVLTLPCESCHVTKNWQDISFDHTTTGYELSGEHKKIACVSCHNLADFSQVQANCNSCHTDVHRNRLYPDCERCHMTQSWIVMDVQKAHGNTSFQLIGRHANLDCWTCHRGEVEGEWRRLSSNCIECHKNDYLAATDPVHDDLGFGVLCEDCHSLFSWKPATFKKHDGQYFPIFSGEHAGRWESCTTCHYDAGNYSTFSCFLNCHEHNQAATDREHDDVAGYRYDSNACYECHRSGKGDD</sequence>
<dbReference type="STRING" id="880073.Cabys_2234"/>
<dbReference type="Gene3D" id="3.90.10.10">
    <property type="entry name" value="Cytochrome C3"/>
    <property type="match status" value="2"/>
</dbReference>
<evidence type="ECO:0000313" key="5">
    <source>
        <dbReference type="Proteomes" id="UP000183868"/>
    </source>
</evidence>
<dbReference type="Proteomes" id="UP000004671">
    <property type="component" value="Chromosome"/>
</dbReference>
<proteinExistence type="predicted"/>
<dbReference type="InterPro" id="IPR036280">
    <property type="entry name" value="Multihaem_cyt_sf"/>
</dbReference>
<dbReference type="SUPFAM" id="SSF48695">
    <property type="entry name" value="Multiheme cytochromes"/>
    <property type="match status" value="1"/>
</dbReference>
<evidence type="ECO:0000256" key="1">
    <source>
        <dbReference type="SAM" id="SignalP"/>
    </source>
</evidence>
<keyword evidence="4" id="KW-1185">Reference proteome</keyword>
<dbReference type="EMBL" id="CP018099">
    <property type="protein sequence ID" value="APF18983.1"/>
    <property type="molecule type" value="Genomic_DNA"/>
</dbReference>
<dbReference type="KEGG" id="caby:Cabys_2234"/>
<dbReference type="HOGENOM" id="CLU_084487_0_0_0"/>
<reference evidence="2 5" key="2">
    <citation type="submission" date="2016-11" db="EMBL/GenBank/DDBJ databases">
        <title>Genomic analysis of Caldithrix abyssi and proposal of a novel bacterial phylum Caldithrichaeota.</title>
        <authorList>
            <person name="Kublanov I."/>
            <person name="Sigalova O."/>
            <person name="Gavrilov S."/>
            <person name="Lebedinsky A."/>
            <person name="Ivanova N."/>
            <person name="Daum C."/>
            <person name="Reddy T."/>
            <person name="Klenk H.P."/>
            <person name="Goker M."/>
            <person name="Reva O."/>
            <person name="Miroshnichenko M."/>
            <person name="Kyprides N."/>
            <person name="Woyke T."/>
            <person name="Gelfand M."/>
        </authorList>
    </citation>
    <scope>NUCLEOTIDE SEQUENCE [LARGE SCALE GENOMIC DNA]</scope>
    <source>
        <strain evidence="2 5">LF13</strain>
    </source>
</reference>
<dbReference type="EMBL" id="CM001402">
    <property type="protein sequence ID" value="EHO42936.1"/>
    <property type="molecule type" value="Genomic_DNA"/>
</dbReference>
<gene>
    <name evidence="2" type="ORF">Cabys_2234</name>
    <name evidence="3" type="ORF">Calab_3332</name>
</gene>
<dbReference type="eggNOG" id="COG0484">
    <property type="taxonomic scope" value="Bacteria"/>
</dbReference>
<feature type="signal peptide" evidence="1">
    <location>
        <begin position="1"/>
        <end position="22"/>
    </location>
</feature>
<accession>H1XVN6</accession>
<organism evidence="3 4">
    <name type="scientific">Caldithrix abyssi DSM 13497</name>
    <dbReference type="NCBI Taxonomy" id="880073"/>
    <lineage>
        <taxon>Bacteria</taxon>
        <taxon>Pseudomonadati</taxon>
        <taxon>Calditrichota</taxon>
        <taxon>Calditrichia</taxon>
        <taxon>Calditrichales</taxon>
        <taxon>Calditrichaceae</taxon>
        <taxon>Caldithrix</taxon>
    </lineage>
</organism>
<reference evidence="3 4" key="1">
    <citation type="submission" date="2011-09" db="EMBL/GenBank/DDBJ databases">
        <title>The permanent draft genome of Caldithrix abyssi DSM 13497.</title>
        <authorList>
            <consortium name="US DOE Joint Genome Institute (JGI-PGF)"/>
            <person name="Lucas S."/>
            <person name="Han J."/>
            <person name="Lapidus A."/>
            <person name="Bruce D."/>
            <person name="Goodwin L."/>
            <person name="Pitluck S."/>
            <person name="Peters L."/>
            <person name="Kyrpides N."/>
            <person name="Mavromatis K."/>
            <person name="Ivanova N."/>
            <person name="Mikhailova N."/>
            <person name="Chertkov O."/>
            <person name="Detter J.C."/>
            <person name="Tapia R."/>
            <person name="Han C."/>
            <person name="Land M."/>
            <person name="Hauser L."/>
            <person name="Markowitz V."/>
            <person name="Cheng J.-F."/>
            <person name="Hugenholtz P."/>
            <person name="Woyke T."/>
            <person name="Wu D."/>
            <person name="Spring S."/>
            <person name="Brambilla E."/>
            <person name="Klenk H.-P."/>
            <person name="Eisen J.A."/>
        </authorList>
    </citation>
    <scope>NUCLEOTIDE SEQUENCE [LARGE SCALE GENOMIC DNA]</scope>
    <source>
        <strain evidence="3 4">DSM 13497</strain>
    </source>
</reference>